<organism evidence="3 4">
    <name type="scientific">Dichomitus squalens</name>
    <dbReference type="NCBI Taxonomy" id="114155"/>
    <lineage>
        <taxon>Eukaryota</taxon>
        <taxon>Fungi</taxon>
        <taxon>Dikarya</taxon>
        <taxon>Basidiomycota</taxon>
        <taxon>Agaricomycotina</taxon>
        <taxon>Agaricomycetes</taxon>
        <taxon>Polyporales</taxon>
        <taxon>Polyporaceae</taxon>
        <taxon>Dichomitus</taxon>
    </lineage>
</organism>
<evidence type="ECO:0000313" key="4">
    <source>
        <dbReference type="Proteomes" id="UP000292082"/>
    </source>
</evidence>
<feature type="compositionally biased region" description="Basic and acidic residues" evidence="1">
    <location>
        <begin position="1"/>
        <end position="12"/>
    </location>
</feature>
<evidence type="ECO:0000313" key="3">
    <source>
        <dbReference type="EMBL" id="TBU64627.1"/>
    </source>
</evidence>
<evidence type="ECO:0000256" key="1">
    <source>
        <dbReference type="SAM" id="MobiDB-lite"/>
    </source>
</evidence>
<proteinExistence type="predicted"/>
<reference evidence="3 4" key="1">
    <citation type="submission" date="2019-01" db="EMBL/GenBank/DDBJ databases">
        <title>Draft genome sequences of three monokaryotic isolates of the white-rot basidiomycete fungus Dichomitus squalens.</title>
        <authorList>
            <consortium name="DOE Joint Genome Institute"/>
            <person name="Lopez S.C."/>
            <person name="Andreopoulos B."/>
            <person name="Pangilinan J."/>
            <person name="Lipzen A."/>
            <person name="Riley R."/>
            <person name="Ahrendt S."/>
            <person name="Ng V."/>
            <person name="Barry K."/>
            <person name="Daum C."/>
            <person name="Grigoriev I.V."/>
            <person name="Hilden K.S."/>
            <person name="Makela M.R."/>
            <person name="de Vries R.P."/>
        </authorList>
    </citation>
    <scope>NUCLEOTIDE SEQUENCE [LARGE SCALE GENOMIC DNA]</scope>
    <source>
        <strain evidence="3 4">CBS 464.89</strain>
    </source>
</reference>
<dbReference type="Proteomes" id="UP000292082">
    <property type="component" value="Unassembled WGS sequence"/>
</dbReference>
<sequence>SVGTHDDFDHHTLVSSGETAHANGVYDREMTALRKVPSLAANDTVIEAYLTRNSDTPTPPSARRHQ</sequence>
<keyword evidence="4" id="KW-1185">Reference proteome</keyword>
<protein>
    <submittedName>
        <fullName evidence="3">Uncharacterized protein</fullName>
    </submittedName>
</protein>
<accession>A0A4Q9QAE3</accession>
<dbReference type="EMBL" id="ML145269">
    <property type="protein sequence ID" value="TBU52063.1"/>
    <property type="molecule type" value="Genomic_DNA"/>
</dbReference>
<gene>
    <name evidence="3" type="ORF">BD310DRAFT_806247</name>
    <name evidence="2" type="ORF">BD310DRAFT_833035</name>
</gene>
<dbReference type="AlphaFoldDB" id="A0A4Q9QAE3"/>
<evidence type="ECO:0000313" key="2">
    <source>
        <dbReference type="EMBL" id="TBU52063.1"/>
    </source>
</evidence>
<name>A0A4Q9QAE3_9APHY</name>
<dbReference type="EMBL" id="ML145086">
    <property type="protein sequence ID" value="TBU64627.1"/>
    <property type="molecule type" value="Genomic_DNA"/>
</dbReference>
<feature type="non-terminal residue" evidence="3">
    <location>
        <position position="1"/>
    </location>
</feature>
<feature type="region of interest" description="Disordered" evidence="1">
    <location>
        <begin position="1"/>
        <end position="22"/>
    </location>
</feature>